<dbReference type="Proteomes" id="UP000003635">
    <property type="component" value="Unassembled WGS sequence"/>
</dbReference>
<reference evidence="1 2" key="1">
    <citation type="journal article" date="2010" name="J. Bacteriol.">
        <title>Genome sequences of Oceanicola granulosus HTCC2516(T) and Oceanicola batsensis HTCC2597(TDelta).</title>
        <authorList>
            <person name="Thrash J.C."/>
            <person name="Cho J.C."/>
            <person name="Vergin K.L."/>
            <person name="Giovannoni S.J."/>
        </authorList>
    </citation>
    <scope>NUCLEOTIDE SEQUENCE [LARGE SCALE GENOMIC DNA]</scope>
    <source>
        <strain evidence="2">ATCC BAA-861 / DSM 15982 / KCTC 12143 / HTCC2516</strain>
    </source>
</reference>
<accession>Q2CC19</accession>
<keyword evidence="2" id="KW-1185">Reference proteome</keyword>
<evidence type="ECO:0000313" key="1">
    <source>
        <dbReference type="EMBL" id="EAR50175.1"/>
    </source>
</evidence>
<evidence type="ECO:0000313" key="2">
    <source>
        <dbReference type="Proteomes" id="UP000003635"/>
    </source>
</evidence>
<dbReference type="EMBL" id="AAOT01000034">
    <property type="protein sequence ID" value="EAR50175.1"/>
    <property type="molecule type" value="Genomic_DNA"/>
</dbReference>
<dbReference type="HOGENOM" id="CLU_3361382_0_0_5"/>
<protein>
    <submittedName>
        <fullName evidence="1">DNA polymerase III subunit chi</fullName>
    </submittedName>
</protein>
<feature type="non-terminal residue" evidence="1">
    <location>
        <position position="36"/>
    </location>
</feature>
<organism evidence="1 2">
    <name type="scientific">Oceanicola granulosus (strain ATCC BAA-861 / DSM 15982 / KCTC 12143 / HTCC2516)</name>
    <dbReference type="NCBI Taxonomy" id="314256"/>
    <lineage>
        <taxon>Bacteria</taxon>
        <taxon>Pseudomonadati</taxon>
        <taxon>Pseudomonadota</taxon>
        <taxon>Alphaproteobacteria</taxon>
        <taxon>Rhodobacterales</taxon>
        <taxon>Roseobacteraceae</taxon>
        <taxon>Oceanicola</taxon>
    </lineage>
</organism>
<sequence>MMLTRIPGGRHLSVPTISSTAAAMEAISMNDSPSSQ</sequence>
<name>Q2CC19_OCEGH</name>
<proteinExistence type="predicted"/>
<comment type="caution">
    <text evidence="1">The sequence shown here is derived from an EMBL/GenBank/DDBJ whole genome shotgun (WGS) entry which is preliminary data.</text>
</comment>
<dbReference type="STRING" id="314256.OG2516_04843"/>
<dbReference type="AlphaFoldDB" id="Q2CC19"/>
<gene>
    <name evidence="1" type="ORF">OG2516_04843</name>
</gene>